<proteinExistence type="predicted"/>
<evidence type="ECO:0000256" key="1">
    <source>
        <dbReference type="SAM" id="MobiDB-lite"/>
    </source>
</evidence>
<gene>
    <name evidence="2" type="ORF">F7D09_2045</name>
</gene>
<evidence type="ECO:0000313" key="3">
    <source>
        <dbReference type="Proteomes" id="UP000441772"/>
    </source>
</evidence>
<dbReference type="RefSeq" id="WP_152235443.1">
    <property type="nucleotide sequence ID" value="NZ_WBVT01000056.1"/>
</dbReference>
<keyword evidence="3" id="KW-1185">Reference proteome</keyword>
<organism evidence="2 3">
    <name type="scientific">Bifidobacterium leontopitheci</name>
    <dbReference type="NCBI Taxonomy" id="2650774"/>
    <lineage>
        <taxon>Bacteria</taxon>
        <taxon>Bacillati</taxon>
        <taxon>Actinomycetota</taxon>
        <taxon>Actinomycetes</taxon>
        <taxon>Bifidobacteriales</taxon>
        <taxon>Bifidobacteriaceae</taxon>
        <taxon>Bifidobacterium</taxon>
    </lineage>
</organism>
<feature type="compositionally biased region" description="Low complexity" evidence="1">
    <location>
        <begin position="105"/>
        <end position="126"/>
    </location>
</feature>
<dbReference type="EMBL" id="WBVT01000056">
    <property type="protein sequence ID" value="KAB7788988.1"/>
    <property type="molecule type" value="Genomic_DNA"/>
</dbReference>
<evidence type="ECO:0000313" key="2">
    <source>
        <dbReference type="EMBL" id="KAB7788988.1"/>
    </source>
</evidence>
<dbReference type="Proteomes" id="UP000441772">
    <property type="component" value="Unassembled WGS sequence"/>
</dbReference>
<dbReference type="AlphaFoldDB" id="A0A6I1GLV3"/>
<protein>
    <submittedName>
        <fullName evidence="2">Uncharacterized protein</fullName>
    </submittedName>
</protein>
<feature type="region of interest" description="Disordered" evidence="1">
    <location>
        <begin position="101"/>
        <end position="140"/>
    </location>
</feature>
<reference evidence="2 3" key="1">
    <citation type="submission" date="2019-09" db="EMBL/GenBank/DDBJ databases">
        <title>Characterization of the phylogenetic diversity of two novel species belonging to the genus Bifidobacterium: Bifidobacterium cebidarum sp. nov. and Bifidobacterium leontopitheci sp. nov.</title>
        <authorList>
            <person name="Lugli G.A."/>
            <person name="Duranti S."/>
            <person name="Milani C."/>
            <person name="Turroni F."/>
            <person name="Ventura M."/>
        </authorList>
    </citation>
    <scope>NUCLEOTIDE SEQUENCE [LARGE SCALE GENOMIC DNA]</scope>
    <source>
        <strain evidence="2 3">LMG 31471</strain>
    </source>
</reference>
<sequence length="166" mass="15529">MGSIPGSTITSPHFGGIGSGSYGGAGLSGLAAGSGAGYAATMGGSAGLGGVSVAGLGTGAGVGGSVTAGLGGGSYFTNTPVSAQIVPGGLSGQTGMAAGLKATTAESAASSSGRSGMMGAPGSGSANDSKNKRQRMGYVAPKLEDDDIEIRSIGAMAGHRVKKTDK</sequence>
<name>A0A6I1GLV3_9BIFI</name>
<comment type="caution">
    <text evidence="2">The sequence shown here is derived from an EMBL/GenBank/DDBJ whole genome shotgun (WGS) entry which is preliminary data.</text>
</comment>
<accession>A0A6I1GLV3</accession>